<dbReference type="NCBIfam" id="TIGR01484">
    <property type="entry name" value="HAD-SF-IIB"/>
    <property type="match status" value="1"/>
</dbReference>
<dbReference type="SFLD" id="SFLDG01140">
    <property type="entry name" value="C2.B:_Phosphomannomutase_and_P"/>
    <property type="match status" value="1"/>
</dbReference>
<reference evidence="1 2" key="1">
    <citation type="submission" date="2022-03" db="EMBL/GenBank/DDBJ databases">
        <title>Novel taxa within the pig intestine.</title>
        <authorList>
            <person name="Wylensek D."/>
            <person name="Bishof K."/>
            <person name="Afrizal A."/>
            <person name="Clavel T."/>
        </authorList>
    </citation>
    <scope>NUCLEOTIDE SEQUENCE [LARGE SCALE GENOMIC DNA]</scope>
    <source>
        <strain evidence="1 2">Cla-KB-P134</strain>
    </source>
</reference>
<dbReference type="SFLD" id="SFLDS00003">
    <property type="entry name" value="Haloacid_Dehalogenase"/>
    <property type="match status" value="1"/>
</dbReference>
<evidence type="ECO:0000313" key="1">
    <source>
        <dbReference type="EMBL" id="MDX8417157.1"/>
    </source>
</evidence>
<dbReference type="Gene3D" id="3.40.50.1000">
    <property type="entry name" value="HAD superfamily/HAD-like"/>
    <property type="match status" value="1"/>
</dbReference>
<dbReference type="SUPFAM" id="SSF56784">
    <property type="entry name" value="HAD-like"/>
    <property type="match status" value="1"/>
</dbReference>
<keyword evidence="2" id="KW-1185">Reference proteome</keyword>
<dbReference type="GO" id="GO:0016787">
    <property type="term" value="F:hydrolase activity"/>
    <property type="evidence" value="ECO:0007669"/>
    <property type="project" value="UniProtKB-KW"/>
</dbReference>
<dbReference type="InterPro" id="IPR036412">
    <property type="entry name" value="HAD-like_sf"/>
</dbReference>
<accession>A0ABU4WKR5</accession>
<dbReference type="Proteomes" id="UP001285244">
    <property type="component" value="Unassembled WGS sequence"/>
</dbReference>
<name>A0ABU4WKR5_9FIRM</name>
<protein>
    <submittedName>
        <fullName evidence="1">HAD family hydrolase</fullName>
    </submittedName>
</protein>
<dbReference type="Gene3D" id="3.30.1240.10">
    <property type="match status" value="1"/>
</dbReference>
<dbReference type="NCBIfam" id="TIGR00099">
    <property type="entry name" value="Cof-subfamily"/>
    <property type="match status" value="1"/>
</dbReference>
<sequence>MENETITLVATDLDGTFLDSHKKVPAINREVISCLKDHGILFGIASGRPIETVRPMIHDWGIEQDVSFIVGMNGGVLYDLRRRDKEEYHLISSNVVLKIIRFFEDLDVEFHVVMGPTRYTSKSNEKTRADALMFGETEIEVNMHEFMQNRDINKLMMHFEPSYMPVILERASHFYDARVVGFATSDTLFEYVDPHINKGFGMKKLAKHYGVPLETIMAFGDAPNDQEMLGLVGCGVCMANGSKESKMNARYVTTLTNDEGAVGHFIEDHLLKKGEGNVSVG</sequence>
<dbReference type="InterPro" id="IPR023214">
    <property type="entry name" value="HAD_sf"/>
</dbReference>
<dbReference type="EMBL" id="JALBUS010000005">
    <property type="protein sequence ID" value="MDX8417157.1"/>
    <property type="molecule type" value="Genomic_DNA"/>
</dbReference>
<dbReference type="CDD" id="cd07516">
    <property type="entry name" value="HAD_Pase"/>
    <property type="match status" value="1"/>
</dbReference>
<keyword evidence="1" id="KW-0378">Hydrolase</keyword>
<dbReference type="InterPro" id="IPR006379">
    <property type="entry name" value="HAD-SF_hydro_IIB"/>
</dbReference>
<gene>
    <name evidence="1" type="ORF">MOZ64_04795</name>
</gene>
<dbReference type="Pfam" id="PF08282">
    <property type="entry name" value="Hydrolase_3"/>
    <property type="match status" value="1"/>
</dbReference>
<comment type="caution">
    <text evidence="1">The sequence shown here is derived from an EMBL/GenBank/DDBJ whole genome shotgun (WGS) entry which is preliminary data.</text>
</comment>
<evidence type="ECO:0000313" key="2">
    <source>
        <dbReference type="Proteomes" id="UP001285244"/>
    </source>
</evidence>
<organism evidence="1 2">
    <name type="scientific">Absicoccus intestinalis</name>
    <dbReference type="NCBI Taxonomy" id="2926319"/>
    <lineage>
        <taxon>Bacteria</taxon>
        <taxon>Bacillati</taxon>
        <taxon>Bacillota</taxon>
        <taxon>Erysipelotrichia</taxon>
        <taxon>Erysipelotrichales</taxon>
        <taxon>Erysipelotrichaceae</taxon>
        <taxon>Absicoccus</taxon>
    </lineage>
</organism>
<dbReference type="PANTHER" id="PTHR10000">
    <property type="entry name" value="PHOSPHOSERINE PHOSPHATASE"/>
    <property type="match status" value="1"/>
</dbReference>
<proteinExistence type="predicted"/>
<dbReference type="PANTHER" id="PTHR10000:SF53">
    <property type="entry name" value="5-AMINO-6-(5-PHOSPHO-D-RIBITYLAMINO)URACIL PHOSPHATASE YBJI-RELATED"/>
    <property type="match status" value="1"/>
</dbReference>
<dbReference type="RefSeq" id="WP_320325451.1">
    <property type="nucleotide sequence ID" value="NZ_JALBUS010000005.1"/>
</dbReference>
<dbReference type="InterPro" id="IPR000150">
    <property type="entry name" value="Cof"/>
</dbReference>
<dbReference type="PROSITE" id="PS01229">
    <property type="entry name" value="COF_2"/>
    <property type="match status" value="1"/>
</dbReference>